<evidence type="ECO:0000313" key="3">
    <source>
        <dbReference type="Proteomes" id="UP001231189"/>
    </source>
</evidence>
<dbReference type="GO" id="GO:0004523">
    <property type="term" value="F:RNA-DNA hybrid ribonuclease activity"/>
    <property type="evidence" value="ECO:0007669"/>
    <property type="project" value="InterPro"/>
</dbReference>
<feature type="domain" description="RNase H type-1" evidence="1">
    <location>
        <begin position="44"/>
        <end position="166"/>
    </location>
</feature>
<dbReference type="InterPro" id="IPR012337">
    <property type="entry name" value="RNaseH-like_sf"/>
</dbReference>
<evidence type="ECO:0000259" key="1">
    <source>
        <dbReference type="Pfam" id="PF13456"/>
    </source>
</evidence>
<sequence length="197" mass="21459">MSTDDIIKGKSAVVVDTSASHTVRLKKPSESRWTRPSPGWVKLNFDGSVKMENGSAGAGMILRNENGGIVFSACRQLVNCLDPLEAEARACEEGLKLALQLSDKQIIMESDCAGLVTAVLEKGQDRSYLTQIISEIKFLMQGTRVISFVKVDRTQNRVSHCLANLARADSRTMVWLGAGPECVHRALDLDLLVSPDA</sequence>
<name>A0AAD8WKI3_LOLMU</name>
<reference evidence="2" key="1">
    <citation type="submission" date="2023-07" db="EMBL/GenBank/DDBJ databases">
        <title>A chromosome-level genome assembly of Lolium multiflorum.</title>
        <authorList>
            <person name="Chen Y."/>
            <person name="Copetti D."/>
            <person name="Kolliker R."/>
            <person name="Studer B."/>
        </authorList>
    </citation>
    <scope>NUCLEOTIDE SEQUENCE</scope>
    <source>
        <strain evidence="2">02402/16</strain>
        <tissue evidence="2">Leaf</tissue>
    </source>
</reference>
<proteinExistence type="predicted"/>
<dbReference type="InterPro" id="IPR002156">
    <property type="entry name" value="RNaseH_domain"/>
</dbReference>
<dbReference type="InterPro" id="IPR036397">
    <property type="entry name" value="RNaseH_sf"/>
</dbReference>
<dbReference type="SUPFAM" id="SSF53098">
    <property type="entry name" value="Ribonuclease H-like"/>
    <property type="match status" value="1"/>
</dbReference>
<dbReference type="EMBL" id="JAUUTY010000003">
    <property type="protein sequence ID" value="KAK1665724.1"/>
    <property type="molecule type" value="Genomic_DNA"/>
</dbReference>
<dbReference type="GO" id="GO:0003676">
    <property type="term" value="F:nucleic acid binding"/>
    <property type="evidence" value="ECO:0007669"/>
    <property type="project" value="InterPro"/>
</dbReference>
<comment type="caution">
    <text evidence="2">The sequence shown here is derived from an EMBL/GenBank/DDBJ whole genome shotgun (WGS) entry which is preliminary data.</text>
</comment>
<keyword evidence="3" id="KW-1185">Reference proteome</keyword>
<dbReference type="CDD" id="cd06222">
    <property type="entry name" value="RNase_H_like"/>
    <property type="match status" value="1"/>
</dbReference>
<organism evidence="2 3">
    <name type="scientific">Lolium multiflorum</name>
    <name type="common">Italian ryegrass</name>
    <name type="synonym">Lolium perenne subsp. multiflorum</name>
    <dbReference type="NCBI Taxonomy" id="4521"/>
    <lineage>
        <taxon>Eukaryota</taxon>
        <taxon>Viridiplantae</taxon>
        <taxon>Streptophyta</taxon>
        <taxon>Embryophyta</taxon>
        <taxon>Tracheophyta</taxon>
        <taxon>Spermatophyta</taxon>
        <taxon>Magnoliopsida</taxon>
        <taxon>Liliopsida</taxon>
        <taxon>Poales</taxon>
        <taxon>Poaceae</taxon>
        <taxon>BOP clade</taxon>
        <taxon>Pooideae</taxon>
        <taxon>Poodae</taxon>
        <taxon>Poeae</taxon>
        <taxon>Poeae Chloroplast Group 2 (Poeae type)</taxon>
        <taxon>Loliodinae</taxon>
        <taxon>Loliinae</taxon>
        <taxon>Lolium</taxon>
    </lineage>
</organism>
<dbReference type="Gene3D" id="3.30.420.10">
    <property type="entry name" value="Ribonuclease H-like superfamily/Ribonuclease H"/>
    <property type="match status" value="1"/>
</dbReference>
<accession>A0AAD8WKI3</accession>
<evidence type="ECO:0000313" key="2">
    <source>
        <dbReference type="EMBL" id="KAK1665724.1"/>
    </source>
</evidence>
<gene>
    <name evidence="2" type="ORF">QYE76_053883</name>
</gene>
<dbReference type="InterPro" id="IPR044730">
    <property type="entry name" value="RNase_H-like_dom_plant"/>
</dbReference>
<dbReference type="Pfam" id="PF13456">
    <property type="entry name" value="RVT_3"/>
    <property type="match status" value="1"/>
</dbReference>
<dbReference type="Proteomes" id="UP001231189">
    <property type="component" value="Unassembled WGS sequence"/>
</dbReference>
<protein>
    <recommendedName>
        <fullName evidence="1">RNase H type-1 domain-containing protein</fullName>
    </recommendedName>
</protein>
<dbReference type="AlphaFoldDB" id="A0AAD8WKI3"/>
<dbReference type="PANTHER" id="PTHR47074:SF73">
    <property type="entry name" value="OS04G0448401 PROTEIN"/>
    <property type="match status" value="1"/>
</dbReference>
<dbReference type="PANTHER" id="PTHR47074">
    <property type="entry name" value="BNAC02G40300D PROTEIN"/>
    <property type="match status" value="1"/>
</dbReference>
<dbReference type="InterPro" id="IPR052929">
    <property type="entry name" value="RNase_H-like_EbsB-rel"/>
</dbReference>